<dbReference type="AlphaFoldDB" id="A0A1X2IR84"/>
<keyword evidence="10" id="KW-1185">Reference proteome</keyword>
<proteinExistence type="inferred from homology"/>
<evidence type="ECO:0000256" key="3">
    <source>
        <dbReference type="ARBA" id="ARBA00022664"/>
    </source>
</evidence>
<evidence type="ECO:0000313" key="10">
    <source>
        <dbReference type="Proteomes" id="UP000193560"/>
    </source>
</evidence>
<dbReference type="InterPro" id="IPR005037">
    <property type="entry name" value="PRP38"/>
</dbReference>
<feature type="compositionally biased region" description="Basic and acidic residues" evidence="8">
    <location>
        <begin position="222"/>
        <end position="268"/>
    </location>
</feature>
<evidence type="ECO:0000256" key="1">
    <source>
        <dbReference type="ARBA" id="ARBA00004123"/>
    </source>
</evidence>
<evidence type="ECO:0000256" key="4">
    <source>
        <dbReference type="ARBA" id="ARBA00022728"/>
    </source>
</evidence>
<comment type="function">
    <text evidence="7">Required for pre-mRNA splicing.</text>
</comment>
<keyword evidence="4 7" id="KW-0747">Spliceosome</keyword>
<dbReference type="OrthoDB" id="190958at2759"/>
<comment type="similarity">
    <text evidence="2 7">Belongs to the PRP38 family.</text>
</comment>
<feature type="compositionally biased region" description="Acidic residues" evidence="8">
    <location>
        <begin position="182"/>
        <end position="193"/>
    </location>
</feature>
<dbReference type="Pfam" id="PF03371">
    <property type="entry name" value="PRP38"/>
    <property type="match status" value="1"/>
</dbReference>
<reference evidence="9 10" key="1">
    <citation type="submission" date="2016-07" db="EMBL/GenBank/DDBJ databases">
        <title>Pervasive Adenine N6-methylation of Active Genes in Fungi.</title>
        <authorList>
            <consortium name="DOE Joint Genome Institute"/>
            <person name="Mondo S.J."/>
            <person name="Dannebaum R.O."/>
            <person name="Kuo R.C."/>
            <person name="Labutti K."/>
            <person name="Haridas S."/>
            <person name="Kuo A."/>
            <person name="Salamov A."/>
            <person name="Ahrendt S.R."/>
            <person name="Lipzen A."/>
            <person name="Sullivan W."/>
            <person name="Andreopoulos W.B."/>
            <person name="Clum A."/>
            <person name="Lindquist E."/>
            <person name="Daum C."/>
            <person name="Ramamoorthy G.K."/>
            <person name="Gryganskyi A."/>
            <person name="Culley D."/>
            <person name="Magnuson J.K."/>
            <person name="James T.Y."/>
            <person name="O'Malley M.A."/>
            <person name="Stajich J.E."/>
            <person name="Spatafora J.W."/>
            <person name="Visel A."/>
            <person name="Grigoriev I.V."/>
        </authorList>
    </citation>
    <scope>NUCLEOTIDE SEQUENCE [LARGE SCALE GENOMIC DNA]</scope>
    <source>
        <strain evidence="9 10">NRRL 1336</strain>
    </source>
</reference>
<sequence>MANRTISGANWIHGRDPQHLIEKIIRERVYDSMYWKEECFGLTAVTLMDKAVELNSIGGEYGSQVPTHFLCLTLKMLQLQPEREILTDLIKQEEFKYLRALAAFYLRIVGQSKEIYQYLEPLLNDYRKLRIRVGSGYTLSHMDEFIDQLLRQDRVCDVILPRLVQRHVLEDNDELEPRVSALEDDLESEQEEQQEQHHSSDDDSKKQKQRQRHRSPSSSPSPERRSSSSRRYHSDSDDSESDHDRRTSHRDSSRRRHDDRDARDDRHGSSRHHHRDDDRHRRRHDDDRERSSRRHLHGESSSSSRHRSRYRSPSRSRSRSSEDRHRHRR</sequence>
<dbReference type="STRING" id="90262.A0A1X2IR84"/>
<dbReference type="EMBL" id="MCGE01000006">
    <property type="protein sequence ID" value="ORZ20799.1"/>
    <property type="molecule type" value="Genomic_DNA"/>
</dbReference>
<comment type="caution">
    <text evidence="9">The sequence shown here is derived from an EMBL/GenBank/DDBJ whole genome shotgun (WGS) entry which is preliminary data.</text>
</comment>
<feature type="compositionally biased region" description="Basic and acidic residues" evidence="8">
    <location>
        <begin position="194"/>
        <end position="206"/>
    </location>
</feature>
<evidence type="ECO:0000256" key="7">
    <source>
        <dbReference type="RuleBase" id="RU367025"/>
    </source>
</evidence>
<comment type="subcellular location">
    <subcellularLocation>
        <location evidence="1 7">Nucleus</location>
    </subcellularLocation>
</comment>
<dbReference type="GO" id="GO:0000398">
    <property type="term" value="P:mRNA splicing, via spliceosome"/>
    <property type="evidence" value="ECO:0007669"/>
    <property type="project" value="UniProtKB-UniRule"/>
</dbReference>
<gene>
    <name evidence="9" type="ORF">BCR42DRAFT_409517</name>
</gene>
<evidence type="ECO:0000256" key="8">
    <source>
        <dbReference type="SAM" id="MobiDB-lite"/>
    </source>
</evidence>
<accession>A0A1X2IR84</accession>
<protein>
    <recommendedName>
        <fullName evidence="7">Pre-mRNA-splicing factor 38</fullName>
    </recommendedName>
</protein>
<keyword evidence="3 7" id="KW-0507">mRNA processing</keyword>
<feature type="compositionally biased region" description="Basic residues" evidence="8">
    <location>
        <begin position="304"/>
        <end position="318"/>
    </location>
</feature>
<feature type="compositionally biased region" description="Basic and acidic residues" evidence="8">
    <location>
        <begin position="275"/>
        <end position="290"/>
    </location>
</feature>
<keyword evidence="6 7" id="KW-0539">Nucleus</keyword>
<organism evidence="9 10">
    <name type="scientific">Absidia repens</name>
    <dbReference type="NCBI Taxonomy" id="90262"/>
    <lineage>
        <taxon>Eukaryota</taxon>
        <taxon>Fungi</taxon>
        <taxon>Fungi incertae sedis</taxon>
        <taxon>Mucoromycota</taxon>
        <taxon>Mucoromycotina</taxon>
        <taxon>Mucoromycetes</taxon>
        <taxon>Mucorales</taxon>
        <taxon>Cunninghamellaceae</taxon>
        <taxon>Absidia</taxon>
    </lineage>
</organism>
<evidence type="ECO:0000313" key="9">
    <source>
        <dbReference type="EMBL" id="ORZ20799.1"/>
    </source>
</evidence>
<evidence type="ECO:0000256" key="5">
    <source>
        <dbReference type="ARBA" id="ARBA00023187"/>
    </source>
</evidence>
<dbReference type="Proteomes" id="UP000193560">
    <property type="component" value="Unassembled WGS sequence"/>
</dbReference>
<name>A0A1X2IR84_9FUNG</name>
<keyword evidence="5 7" id="KW-0508">mRNA splicing</keyword>
<evidence type="ECO:0000256" key="2">
    <source>
        <dbReference type="ARBA" id="ARBA00006164"/>
    </source>
</evidence>
<feature type="region of interest" description="Disordered" evidence="8">
    <location>
        <begin position="182"/>
        <end position="329"/>
    </location>
</feature>
<feature type="compositionally biased region" description="Basic and acidic residues" evidence="8">
    <location>
        <begin position="319"/>
        <end position="329"/>
    </location>
</feature>
<dbReference type="GO" id="GO:0005681">
    <property type="term" value="C:spliceosomal complex"/>
    <property type="evidence" value="ECO:0007669"/>
    <property type="project" value="UniProtKB-KW"/>
</dbReference>
<evidence type="ECO:0000256" key="6">
    <source>
        <dbReference type="ARBA" id="ARBA00023242"/>
    </source>
</evidence>
<dbReference type="PANTHER" id="PTHR23142">
    <property type="entry name" value="PRE-MRNA-SPLICING FACTOR 38A-RELATED"/>
    <property type="match status" value="1"/>
</dbReference>